<gene>
    <name evidence="2" type="ORF">NDU88_000104</name>
</gene>
<evidence type="ECO:0000313" key="3">
    <source>
        <dbReference type="Proteomes" id="UP001066276"/>
    </source>
</evidence>
<feature type="region of interest" description="Disordered" evidence="1">
    <location>
        <begin position="289"/>
        <end position="313"/>
    </location>
</feature>
<comment type="caution">
    <text evidence="2">The sequence shown here is derived from an EMBL/GenBank/DDBJ whole genome shotgun (WGS) entry which is preliminary data.</text>
</comment>
<name>A0AAV7KM50_PLEWA</name>
<feature type="compositionally biased region" description="Basic and acidic residues" evidence="1">
    <location>
        <begin position="235"/>
        <end position="246"/>
    </location>
</feature>
<reference evidence="2" key="1">
    <citation type="journal article" date="2022" name="bioRxiv">
        <title>Sequencing and chromosome-scale assembly of the giantPleurodeles waltlgenome.</title>
        <authorList>
            <person name="Brown T."/>
            <person name="Elewa A."/>
            <person name="Iarovenko S."/>
            <person name="Subramanian E."/>
            <person name="Araus A.J."/>
            <person name="Petzold A."/>
            <person name="Susuki M."/>
            <person name="Suzuki K.-i.T."/>
            <person name="Hayashi T."/>
            <person name="Toyoda A."/>
            <person name="Oliveira C."/>
            <person name="Osipova E."/>
            <person name="Leigh N.D."/>
            <person name="Simon A."/>
            <person name="Yun M.H."/>
        </authorList>
    </citation>
    <scope>NUCLEOTIDE SEQUENCE</scope>
    <source>
        <strain evidence="2">20211129_DDA</strain>
        <tissue evidence="2">Liver</tissue>
    </source>
</reference>
<dbReference type="Proteomes" id="UP001066276">
    <property type="component" value="Chromosome 12"/>
</dbReference>
<feature type="compositionally biased region" description="Basic and acidic residues" evidence="1">
    <location>
        <begin position="289"/>
        <end position="304"/>
    </location>
</feature>
<accession>A0AAV7KM50</accession>
<organism evidence="2 3">
    <name type="scientific">Pleurodeles waltl</name>
    <name type="common">Iberian ribbed newt</name>
    <dbReference type="NCBI Taxonomy" id="8319"/>
    <lineage>
        <taxon>Eukaryota</taxon>
        <taxon>Metazoa</taxon>
        <taxon>Chordata</taxon>
        <taxon>Craniata</taxon>
        <taxon>Vertebrata</taxon>
        <taxon>Euteleostomi</taxon>
        <taxon>Amphibia</taxon>
        <taxon>Batrachia</taxon>
        <taxon>Caudata</taxon>
        <taxon>Salamandroidea</taxon>
        <taxon>Salamandridae</taxon>
        <taxon>Pleurodelinae</taxon>
        <taxon>Pleurodeles</taxon>
    </lineage>
</organism>
<sequence>MAARGRARLKPAGLREPRTTGTARGGGERRPNGAPGGGGGYPGAERSREPYPREGGRSGRKARGAPRGEPVPSSRELMEIPRREPGLPNSRGPPRREPGPSPRDLGPPSHREPELRPREPRRPRNRDPGPNYRDPQDPYVRELELSPREPRRPLDGESELGRWYKRGHPNRDTGPGFHDLGGSPNREPIPGFHDFKGHRFREPEQDTPETREPFYRESGPDLRWPHNSLPVLSLRESRGPPTREHGLQNIAGPPTREAGFGQCDPEGSLSRELGLQNLREPYNRRVGLSRDETVASNRKEHELSLPDLRGPHRKDMHFTPYSRQQKVNPQKPLGSYSTQLELGPHLSRDPYGRRETGSDFHEPREPYNRNFSQHLQDPLSPYNREPELFSLQPRDPNYRKHEVASKIPNGPCNGEIELRVPVCRSSYGDSEHSRLPRQDPYGRESVLDTEESDKLGYKKHTIAPQLIHGPGSRAYDLRVQQYTASCSRDLEKERINALVGTKGVQLFVRELLVFASSKFI</sequence>
<feature type="compositionally biased region" description="Basic and acidic residues" evidence="1">
    <location>
        <begin position="134"/>
        <end position="162"/>
    </location>
</feature>
<evidence type="ECO:0000256" key="1">
    <source>
        <dbReference type="SAM" id="MobiDB-lite"/>
    </source>
</evidence>
<feature type="compositionally biased region" description="Basic and acidic residues" evidence="1">
    <location>
        <begin position="45"/>
        <end position="57"/>
    </location>
</feature>
<dbReference type="AlphaFoldDB" id="A0AAV7KM50"/>
<feature type="compositionally biased region" description="Basic and acidic residues" evidence="1">
    <location>
        <begin position="346"/>
        <end position="367"/>
    </location>
</feature>
<dbReference type="EMBL" id="JANPWB010000016">
    <property type="protein sequence ID" value="KAJ1079872.1"/>
    <property type="molecule type" value="Genomic_DNA"/>
</dbReference>
<feature type="compositionally biased region" description="Basic and acidic residues" evidence="1">
    <location>
        <begin position="193"/>
        <end position="224"/>
    </location>
</feature>
<protein>
    <submittedName>
        <fullName evidence="2">Uncharacterized protein</fullName>
    </submittedName>
</protein>
<evidence type="ECO:0000313" key="2">
    <source>
        <dbReference type="EMBL" id="KAJ1079872.1"/>
    </source>
</evidence>
<feature type="region of interest" description="Disordered" evidence="1">
    <location>
        <begin position="1"/>
        <end position="256"/>
    </location>
</feature>
<feature type="region of interest" description="Disordered" evidence="1">
    <location>
        <begin position="340"/>
        <end position="371"/>
    </location>
</feature>
<keyword evidence="3" id="KW-1185">Reference proteome</keyword>
<proteinExistence type="predicted"/>
<feature type="compositionally biased region" description="Basic and acidic residues" evidence="1">
    <location>
        <begin position="76"/>
        <end position="85"/>
    </location>
</feature>
<feature type="compositionally biased region" description="Basic and acidic residues" evidence="1">
    <location>
        <begin position="109"/>
        <end position="127"/>
    </location>
</feature>